<evidence type="ECO:0000256" key="1">
    <source>
        <dbReference type="ARBA" id="ARBA00005277"/>
    </source>
</evidence>
<feature type="region of interest" description="Disordered" evidence="2">
    <location>
        <begin position="167"/>
        <end position="194"/>
    </location>
</feature>
<feature type="compositionally biased region" description="Basic and acidic residues" evidence="2">
    <location>
        <begin position="169"/>
        <end position="194"/>
    </location>
</feature>
<organism evidence="3 4">
    <name type="scientific">Paralvinella palmiformis</name>
    <dbReference type="NCBI Taxonomy" id="53620"/>
    <lineage>
        <taxon>Eukaryota</taxon>
        <taxon>Metazoa</taxon>
        <taxon>Spiralia</taxon>
        <taxon>Lophotrochozoa</taxon>
        <taxon>Annelida</taxon>
        <taxon>Polychaeta</taxon>
        <taxon>Sedentaria</taxon>
        <taxon>Canalipalpata</taxon>
        <taxon>Terebellida</taxon>
        <taxon>Terebelliformia</taxon>
        <taxon>Alvinellidae</taxon>
        <taxon>Paralvinella</taxon>
    </lineage>
</organism>
<dbReference type="PANTHER" id="PTHR46449">
    <property type="entry name" value="ZGC:158260"/>
    <property type="match status" value="1"/>
</dbReference>
<protein>
    <recommendedName>
        <fullName evidence="5">Protein FAM47E</fullName>
    </recommendedName>
</protein>
<dbReference type="PANTHER" id="PTHR46449:SF5">
    <property type="entry name" value="FAMILY WITH SEQUENCE SIMILARITY 47 MEMBER E"/>
    <property type="match status" value="1"/>
</dbReference>
<comment type="similarity">
    <text evidence="1">Belongs to the FAM47 family.</text>
</comment>
<evidence type="ECO:0000313" key="3">
    <source>
        <dbReference type="EMBL" id="KAK2141223.1"/>
    </source>
</evidence>
<sequence>MKDGLDDFRDGLPPPVEGDVLIKGPRGFSPNIQGSSDNLSTVKQPAVRGRFSKDEICFTRATPLQQQRRDHIEEIEYGLLQHPLALYPHLEEGLPPDIFEDVVDVLDPEMNLASDEENDGIDNETESRISRQTKSRLSQISEAEPVVAKSVAIECSDEQTVRNPYRWLPKKEEKDKTDKKKAAQRHLEAPSEDEHIKNVTKEFCEWVASLGGESNNIEESTITSLFASGYETKPALSVPIHVVELTNVPPELRMSAVETCSGTYEPSWVKFKYGAWYLKPKTWKKRDADEPLMDPKELKDQEMSEAKKKSNDLDNDLASMHGSQAFIDFINKKGCRKPEFLEHVSELQQEQAAEEAAKIEAEHAKQHRQLSRTVKDSAPK</sequence>
<evidence type="ECO:0000313" key="4">
    <source>
        <dbReference type="Proteomes" id="UP001208570"/>
    </source>
</evidence>
<feature type="compositionally biased region" description="Polar residues" evidence="2">
    <location>
        <begin position="30"/>
        <end position="39"/>
    </location>
</feature>
<accession>A0AAD9IVR8</accession>
<feature type="compositionally biased region" description="Acidic residues" evidence="2">
    <location>
        <begin position="114"/>
        <end position="124"/>
    </location>
</feature>
<reference evidence="3" key="1">
    <citation type="journal article" date="2023" name="Mol. Biol. Evol.">
        <title>Third-Generation Sequencing Reveals the Adaptive Role of the Epigenome in Three Deep-Sea Polychaetes.</title>
        <authorList>
            <person name="Perez M."/>
            <person name="Aroh O."/>
            <person name="Sun Y."/>
            <person name="Lan Y."/>
            <person name="Juniper S.K."/>
            <person name="Young C.R."/>
            <person name="Angers B."/>
            <person name="Qian P.Y."/>
        </authorList>
    </citation>
    <scope>NUCLEOTIDE SEQUENCE</scope>
    <source>
        <strain evidence="3">P08H-3</strain>
    </source>
</reference>
<dbReference type="AlphaFoldDB" id="A0AAD9IVR8"/>
<dbReference type="EMBL" id="JAODUP010001137">
    <property type="protein sequence ID" value="KAK2141223.1"/>
    <property type="molecule type" value="Genomic_DNA"/>
</dbReference>
<dbReference type="Proteomes" id="UP001208570">
    <property type="component" value="Unassembled WGS sequence"/>
</dbReference>
<dbReference type="GO" id="GO:0045815">
    <property type="term" value="P:transcription initiation-coupled chromatin remodeling"/>
    <property type="evidence" value="ECO:0007669"/>
    <property type="project" value="TreeGrafter"/>
</dbReference>
<feature type="region of interest" description="Disordered" evidence="2">
    <location>
        <begin position="346"/>
        <end position="380"/>
    </location>
</feature>
<feature type="region of interest" description="Disordered" evidence="2">
    <location>
        <begin position="288"/>
        <end position="315"/>
    </location>
</feature>
<dbReference type="InterPro" id="IPR032743">
    <property type="entry name" value="FAM47"/>
</dbReference>
<feature type="compositionally biased region" description="Basic and acidic residues" evidence="2">
    <location>
        <begin position="355"/>
        <end position="364"/>
    </location>
</feature>
<feature type="compositionally biased region" description="Basic and acidic residues" evidence="2">
    <location>
        <begin position="288"/>
        <end position="312"/>
    </location>
</feature>
<dbReference type="GO" id="GO:0000785">
    <property type="term" value="C:chromatin"/>
    <property type="evidence" value="ECO:0007669"/>
    <property type="project" value="TreeGrafter"/>
</dbReference>
<gene>
    <name evidence="3" type="ORF">LSH36_1137g00000</name>
</gene>
<name>A0AAD9IVR8_9ANNE</name>
<feature type="region of interest" description="Disordered" evidence="2">
    <location>
        <begin position="1"/>
        <end position="39"/>
    </location>
</feature>
<feature type="region of interest" description="Disordered" evidence="2">
    <location>
        <begin position="113"/>
        <end position="136"/>
    </location>
</feature>
<proteinExistence type="inferred from homology"/>
<keyword evidence="4" id="KW-1185">Reference proteome</keyword>
<dbReference type="Pfam" id="PF14642">
    <property type="entry name" value="FAM47"/>
    <property type="match status" value="1"/>
</dbReference>
<evidence type="ECO:0000256" key="2">
    <source>
        <dbReference type="SAM" id="MobiDB-lite"/>
    </source>
</evidence>
<evidence type="ECO:0008006" key="5">
    <source>
        <dbReference type="Google" id="ProtNLM"/>
    </source>
</evidence>
<feature type="compositionally biased region" description="Basic and acidic residues" evidence="2">
    <location>
        <begin position="1"/>
        <end position="10"/>
    </location>
</feature>
<comment type="caution">
    <text evidence="3">The sequence shown here is derived from an EMBL/GenBank/DDBJ whole genome shotgun (WGS) entry which is preliminary data.</text>
</comment>